<dbReference type="EMBL" id="NDXW01000001">
    <property type="protein sequence ID" value="RDH42404.1"/>
    <property type="molecule type" value="Genomic_DNA"/>
</dbReference>
<dbReference type="RefSeq" id="WP_094785915.1">
    <property type="nucleotide sequence ID" value="NZ_NDXW01000001.1"/>
</dbReference>
<evidence type="ECO:0000313" key="2">
    <source>
        <dbReference type="EMBL" id="RDH42404.1"/>
    </source>
</evidence>
<comment type="caution">
    <text evidence="2">The sequence shown here is derived from an EMBL/GenBank/DDBJ whole genome shotgun (WGS) entry which is preliminary data.</text>
</comment>
<dbReference type="AlphaFoldDB" id="A0A4P9VJ78"/>
<keyword evidence="1" id="KW-0812">Transmembrane</keyword>
<organism evidence="2 3">
    <name type="scientific">Zooshikella ganghwensis</name>
    <dbReference type="NCBI Taxonomy" id="202772"/>
    <lineage>
        <taxon>Bacteria</taxon>
        <taxon>Pseudomonadati</taxon>
        <taxon>Pseudomonadota</taxon>
        <taxon>Gammaproteobacteria</taxon>
        <taxon>Oceanospirillales</taxon>
        <taxon>Zooshikellaceae</taxon>
        <taxon>Zooshikella</taxon>
    </lineage>
</organism>
<protein>
    <submittedName>
        <fullName evidence="2">Uncharacterized protein</fullName>
    </submittedName>
</protein>
<sequence length="65" mass="7186">MNKFNKKMLSKKKLITIPTARDFYTPRAQGCGRQAMKPLGKFTAVKLAVATLIDITALLGGYINK</sequence>
<evidence type="ECO:0000256" key="1">
    <source>
        <dbReference type="SAM" id="Phobius"/>
    </source>
</evidence>
<dbReference type="Proteomes" id="UP000257039">
    <property type="component" value="Unassembled WGS sequence"/>
</dbReference>
<reference evidence="2 3" key="1">
    <citation type="submission" date="2017-04" db="EMBL/GenBank/DDBJ databases">
        <title>Draft genome sequence of Zooshikella ganghwensis VG4 isolated from Red Sea sediments.</title>
        <authorList>
            <person name="Rehman Z."/>
            <person name="Alam I."/>
            <person name="Kamau A."/>
            <person name="Bajic V."/>
            <person name="Leiknes T."/>
        </authorList>
    </citation>
    <scope>NUCLEOTIDE SEQUENCE [LARGE SCALE GENOMIC DNA]</scope>
    <source>
        <strain evidence="2 3">VG4</strain>
    </source>
</reference>
<accession>A0A4P9VJ78</accession>
<name>A0A4P9VJ78_9GAMM</name>
<feature type="transmembrane region" description="Helical" evidence="1">
    <location>
        <begin position="43"/>
        <end position="63"/>
    </location>
</feature>
<keyword evidence="1" id="KW-0472">Membrane</keyword>
<proteinExistence type="predicted"/>
<keyword evidence="1" id="KW-1133">Transmembrane helix</keyword>
<keyword evidence="3" id="KW-1185">Reference proteome</keyword>
<evidence type="ECO:0000313" key="3">
    <source>
        <dbReference type="Proteomes" id="UP000257039"/>
    </source>
</evidence>
<gene>
    <name evidence="2" type="ORF">B9G39_02520</name>
</gene>